<keyword evidence="2" id="KW-0813">Transport</keyword>
<dbReference type="PANTHER" id="PTHR42865">
    <property type="entry name" value="PROTON/GLUTAMATE-ASPARTATE SYMPORTER"/>
    <property type="match status" value="1"/>
</dbReference>
<keyword evidence="6 9" id="KW-1133">Transmembrane helix</keyword>
<dbReference type="RefSeq" id="WP_114660125.1">
    <property type="nucleotide sequence ID" value="NZ_CP031194.1"/>
</dbReference>
<keyword evidence="3" id="KW-1003">Cell membrane</keyword>
<dbReference type="GO" id="GO:0015138">
    <property type="term" value="F:fumarate transmembrane transporter activity"/>
    <property type="evidence" value="ECO:0007669"/>
    <property type="project" value="TreeGrafter"/>
</dbReference>
<keyword evidence="5" id="KW-0769">Symport</keyword>
<feature type="transmembrane region" description="Helical" evidence="9">
    <location>
        <begin position="102"/>
        <end position="124"/>
    </location>
</feature>
<accession>A0A345HQ14</accession>
<feature type="transmembrane region" description="Helical" evidence="9">
    <location>
        <begin position="175"/>
        <end position="193"/>
    </location>
</feature>
<dbReference type="PANTHER" id="PTHR42865:SF1">
    <property type="entry name" value="AEROBIC C4-DICARBOXYLATE TRANSPORT PROTEIN"/>
    <property type="match status" value="1"/>
</dbReference>
<evidence type="ECO:0000313" key="10">
    <source>
        <dbReference type="EMBL" id="AXG78788.1"/>
    </source>
</evidence>
<evidence type="ECO:0000256" key="8">
    <source>
        <dbReference type="SAM" id="MobiDB-lite"/>
    </source>
</evidence>
<dbReference type="Pfam" id="PF00375">
    <property type="entry name" value="SDF"/>
    <property type="match status" value="1"/>
</dbReference>
<dbReference type="GO" id="GO:0070778">
    <property type="term" value="P:L-aspartate transmembrane transport"/>
    <property type="evidence" value="ECO:0007669"/>
    <property type="project" value="TreeGrafter"/>
</dbReference>
<dbReference type="Proteomes" id="UP000253868">
    <property type="component" value="Chromosome"/>
</dbReference>
<reference evidence="11" key="1">
    <citation type="submission" date="2018-07" db="EMBL/GenBank/DDBJ databases">
        <authorList>
            <person name="Zhao J."/>
        </authorList>
    </citation>
    <scope>NUCLEOTIDE SEQUENCE [LARGE SCALE GENOMIC DNA]</scope>
    <source>
        <strain evidence="11">GSSD-12</strain>
    </source>
</reference>
<keyword evidence="4 9" id="KW-0812">Transmembrane</keyword>
<evidence type="ECO:0000256" key="2">
    <source>
        <dbReference type="ARBA" id="ARBA00022448"/>
    </source>
</evidence>
<feature type="region of interest" description="Disordered" evidence="8">
    <location>
        <begin position="446"/>
        <end position="468"/>
    </location>
</feature>
<evidence type="ECO:0000256" key="9">
    <source>
        <dbReference type="SAM" id="Phobius"/>
    </source>
</evidence>
<feature type="transmembrane region" description="Helical" evidence="9">
    <location>
        <begin position="72"/>
        <end position="90"/>
    </location>
</feature>
<dbReference type="EMBL" id="CP031194">
    <property type="protein sequence ID" value="AXG78788.1"/>
    <property type="molecule type" value="Genomic_DNA"/>
</dbReference>
<dbReference type="AlphaFoldDB" id="A0A345HQ14"/>
<feature type="transmembrane region" description="Helical" evidence="9">
    <location>
        <begin position="29"/>
        <end position="52"/>
    </location>
</feature>
<feature type="region of interest" description="Disordered" evidence="8">
    <location>
        <begin position="1"/>
        <end position="25"/>
    </location>
</feature>
<dbReference type="SUPFAM" id="SSF118215">
    <property type="entry name" value="Proton glutamate symport protein"/>
    <property type="match status" value="1"/>
</dbReference>
<dbReference type="GO" id="GO:0015366">
    <property type="term" value="F:malate:proton symporter activity"/>
    <property type="evidence" value="ECO:0007669"/>
    <property type="project" value="TreeGrafter"/>
</dbReference>
<gene>
    <name evidence="10" type="ORF">DVK44_14950</name>
</gene>
<feature type="transmembrane region" description="Helical" evidence="9">
    <location>
        <begin position="333"/>
        <end position="364"/>
    </location>
</feature>
<evidence type="ECO:0000256" key="1">
    <source>
        <dbReference type="ARBA" id="ARBA00004651"/>
    </source>
</evidence>
<dbReference type="OrthoDB" id="9766690at2"/>
<feature type="transmembrane region" description="Helical" evidence="9">
    <location>
        <begin position="214"/>
        <end position="234"/>
    </location>
</feature>
<dbReference type="GO" id="GO:0015141">
    <property type="term" value="F:succinate transmembrane transporter activity"/>
    <property type="evidence" value="ECO:0007669"/>
    <property type="project" value="TreeGrafter"/>
</dbReference>
<sequence length="468" mass="48173">MTGTPTAASPVPPPSPSPSPAPSRGRARALLLSPFVQLIAAVALGVAVGAIWPDSADSLKLIADGFLKAIKMVISPLVFCVVVLGIAKAGDLRSVGRIGVKALIWFEVITTLALLLGLVVGNLVQPGAGFAGGHPKLDESAVDSKTAGAELPGLSGFLLDVIPTSLVGAFADNKLLQVLLLAVLAGAAILHLGRERVPLVLDLVDQTGELIFKVVAYVMKLAPVAAFGSAAYLIGQYGLSALSSYGKLIAACYGAALLFIVGLAVLMRLFTGLSLWRFLVYTRAEFSLAIATASSESVMPRMMQKLRGAGCGEAPTGVVLPTGYSFNLDGASIYLSMATLFMAQAVGVDLSLGQQLTVILVLMLTSKGMAGIPGSAFLALSATVAALDVLPLGAVALLLAADRLMDTMRVVTNLLGNCVATFVVARWEGMLDTDKAKAAFAGTSHAAQQPEALEQPLAPETTLSPAGR</sequence>
<dbReference type="KEGG" id="spad:DVK44_14950"/>
<evidence type="ECO:0000256" key="5">
    <source>
        <dbReference type="ARBA" id="ARBA00022847"/>
    </source>
</evidence>
<feature type="transmembrane region" description="Helical" evidence="9">
    <location>
        <begin position="246"/>
        <end position="266"/>
    </location>
</feature>
<comment type="subcellular location">
    <subcellularLocation>
        <location evidence="1">Cell membrane</location>
        <topology evidence="1">Multi-pass membrane protein</topology>
    </subcellularLocation>
</comment>
<dbReference type="GO" id="GO:0005886">
    <property type="term" value="C:plasma membrane"/>
    <property type="evidence" value="ECO:0007669"/>
    <property type="project" value="UniProtKB-SubCell"/>
</dbReference>
<name>A0A345HQ14_9ACTN</name>
<evidence type="ECO:0000256" key="4">
    <source>
        <dbReference type="ARBA" id="ARBA00022692"/>
    </source>
</evidence>
<dbReference type="FunFam" id="1.10.3860.10:FF:000001">
    <property type="entry name" value="C4-dicarboxylate transport protein"/>
    <property type="match status" value="1"/>
</dbReference>
<keyword evidence="11" id="KW-1185">Reference proteome</keyword>
<proteinExistence type="predicted"/>
<feature type="compositionally biased region" description="Pro residues" evidence="8">
    <location>
        <begin position="10"/>
        <end position="21"/>
    </location>
</feature>
<dbReference type="InterPro" id="IPR036458">
    <property type="entry name" value="Na:dicarbo_symporter_sf"/>
</dbReference>
<evidence type="ECO:0000256" key="6">
    <source>
        <dbReference type="ARBA" id="ARBA00022989"/>
    </source>
</evidence>
<evidence type="ECO:0000256" key="3">
    <source>
        <dbReference type="ARBA" id="ARBA00022475"/>
    </source>
</evidence>
<protein>
    <submittedName>
        <fullName evidence="10">C4-dicarboxylate transporter DctA</fullName>
    </submittedName>
</protein>
<dbReference type="PRINTS" id="PR00173">
    <property type="entry name" value="EDTRNSPORT"/>
</dbReference>
<keyword evidence="7 9" id="KW-0472">Membrane</keyword>
<evidence type="ECO:0000313" key="11">
    <source>
        <dbReference type="Proteomes" id="UP000253868"/>
    </source>
</evidence>
<feature type="transmembrane region" description="Helical" evidence="9">
    <location>
        <begin position="376"/>
        <end position="401"/>
    </location>
</feature>
<evidence type="ECO:0000256" key="7">
    <source>
        <dbReference type="ARBA" id="ARBA00023136"/>
    </source>
</evidence>
<dbReference type="Gene3D" id="1.10.3860.10">
    <property type="entry name" value="Sodium:dicarboxylate symporter"/>
    <property type="match status" value="1"/>
</dbReference>
<organism evidence="10 11">
    <name type="scientific">Streptomyces paludis</name>
    <dbReference type="NCBI Taxonomy" id="2282738"/>
    <lineage>
        <taxon>Bacteria</taxon>
        <taxon>Bacillati</taxon>
        <taxon>Actinomycetota</taxon>
        <taxon>Actinomycetes</taxon>
        <taxon>Kitasatosporales</taxon>
        <taxon>Streptomycetaceae</taxon>
        <taxon>Streptomyces</taxon>
    </lineage>
</organism>
<dbReference type="InterPro" id="IPR001991">
    <property type="entry name" value="Na-dicarboxylate_symporter"/>
</dbReference>